<sequence>MFYSNKKLFEEKKILQRLKRNNAPPFNKIKTKASSFSYTSMKEEISKGEVCPSIFSEMPWKLHIFFILDRMFYYG</sequence>
<comment type="caution">
    <text evidence="1">The sequence shown here is derived from an EMBL/GenBank/DDBJ whole genome shotgun (WGS) entry which is preliminary data.</text>
</comment>
<name>A0A0F9JS98_9ZZZZ</name>
<proteinExistence type="predicted"/>
<dbReference type="AlphaFoldDB" id="A0A0F9JS98"/>
<organism evidence="1">
    <name type="scientific">marine sediment metagenome</name>
    <dbReference type="NCBI Taxonomy" id="412755"/>
    <lineage>
        <taxon>unclassified sequences</taxon>
        <taxon>metagenomes</taxon>
        <taxon>ecological metagenomes</taxon>
    </lineage>
</organism>
<accession>A0A0F9JS98</accession>
<reference evidence="1" key="1">
    <citation type="journal article" date="2015" name="Nature">
        <title>Complex archaea that bridge the gap between prokaryotes and eukaryotes.</title>
        <authorList>
            <person name="Spang A."/>
            <person name="Saw J.H."/>
            <person name="Jorgensen S.L."/>
            <person name="Zaremba-Niedzwiedzka K."/>
            <person name="Martijn J."/>
            <person name="Lind A.E."/>
            <person name="van Eijk R."/>
            <person name="Schleper C."/>
            <person name="Guy L."/>
            <person name="Ettema T.J."/>
        </authorList>
    </citation>
    <scope>NUCLEOTIDE SEQUENCE</scope>
</reference>
<gene>
    <name evidence="1" type="ORF">LCGC14_1723300</name>
</gene>
<evidence type="ECO:0000313" key="1">
    <source>
        <dbReference type="EMBL" id="KKM08897.1"/>
    </source>
</evidence>
<dbReference type="EMBL" id="LAZR01015537">
    <property type="protein sequence ID" value="KKM08897.1"/>
    <property type="molecule type" value="Genomic_DNA"/>
</dbReference>
<protein>
    <submittedName>
        <fullName evidence="1">Uncharacterized protein</fullName>
    </submittedName>
</protein>